<dbReference type="InterPro" id="IPR054353">
    <property type="entry name" value="IstA-like_C"/>
</dbReference>
<evidence type="ECO:0000259" key="7">
    <source>
        <dbReference type="PROSITE" id="PS50994"/>
    </source>
</evidence>
<dbReference type="PANTHER" id="PTHR35004">
    <property type="entry name" value="TRANSPOSASE RV3428C-RELATED"/>
    <property type="match status" value="1"/>
</dbReference>
<dbReference type="InterPro" id="IPR001387">
    <property type="entry name" value="Cro/C1-type_HTH"/>
</dbReference>
<dbReference type="HOGENOM" id="CLU_020626_1_1_9"/>
<evidence type="ECO:0000259" key="6">
    <source>
        <dbReference type="PROSITE" id="PS50531"/>
    </source>
</evidence>
<proteinExistence type="inferred from homology"/>
<name>A0A0E4CZ72_9BACL</name>
<evidence type="ECO:0000256" key="3">
    <source>
        <dbReference type="ARBA" id="ARBA00023125"/>
    </source>
</evidence>
<dbReference type="PROSITE" id="PS50531">
    <property type="entry name" value="HTH_IS21"/>
    <property type="match status" value="1"/>
</dbReference>
<feature type="region of interest" description="Disordered" evidence="5">
    <location>
        <begin position="356"/>
        <end position="375"/>
    </location>
</feature>
<evidence type="ECO:0000313" key="8">
    <source>
        <dbReference type="EMBL" id="CQR58214.1"/>
    </source>
</evidence>
<keyword evidence="2" id="KW-0815">Transposition</keyword>
<dbReference type="NCBIfam" id="NF033546">
    <property type="entry name" value="transpos_IS21"/>
    <property type="match status" value="1"/>
</dbReference>
<dbReference type="PANTHER" id="PTHR35004:SF6">
    <property type="entry name" value="TRANSPOSASE"/>
    <property type="match status" value="1"/>
</dbReference>
<dbReference type="PATRIC" id="fig|1073571.4.peg.6258"/>
<dbReference type="CDD" id="cd00093">
    <property type="entry name" value="HTH_XRE"/>
    <property type="match status" value="1"/>
</dbReference>
<evidence type="ECO:0000313" key="9">
    <source>
        <dbReference type="Proteomes" id="UP000033163"/>
    </source>
</evidence>
<feature type="domain" description="Integrase catalytic" evidence="7">
    <location>
        <begin position="110"/>
        <end position="283"/>
    </location>
</feature>
<dbReference type="EMBL" id="LN831776">
    <property type="protein sequence ID" value="CQR58214.1"/>
    <property type="molecule type" value="Genomic_DNA"/>
</dbReference>
<dbReference type="RefSeq" id="WP_020431445.1">
    <property type="nucleotide sequence ID" value="NZ_AGBD01001284.1"/>
</dbReference>
<dbReference type="Pfam" id="PF13384">
    <property type="entry name" value="HTH_23"/>
    <property type="match status" value="1"/>
</dbReference>
<accession>A0A0E4CZ72</accession>
<organism evidence="8 9">
    <name type="scientific">Paenibacillus riograndensis SBR5</name>
    <dbReference type="NCBI Taxonomy" id="1073571"/>
    <lineage>
        <taxon>Bacteria</taxon>
        <taxon>Bacillati</taxon>
        <taxon>Bacillota</taxon>
        <taxon>Bacilli</taxon>
        <taxon>Bacillales</taxon>
        <taxon>Paenibacillaceae</taxon>
        <taxon>Paenibacillus</taxon>
        <taxon>Paenibacillus sonchi group</taxon>
    </lineage>
</organism>
<dbReference type="GO" id="GO:0006310">
    <property type="term" value="P:DNA recombination"/>
    <property type="evidence" value="ECO:0007669"/>
    <property type="project" value="UniProtKB-KW"/>
</dbReference>
<dbReference type="InterPro" id="IPR017894">
    <property type="entry name" value="HTH_IS21_transposase_type"/>
</dbReference>
<dbReference type="AlphaFoldDB" id="A0A0E4CZ72"/>
<dbReference type="Proteomes" id="UP000033163">
    <property type="component" value="Chromosome I"/>
</dbReference>
<feature type="domain" description="HTH IS21-type" evidence="6">
    <location>
        <begin position="4"/>
        <end position="65"/>
    </location>
</feature>
<keyword evidence="3" id="KW-0238">DNA-binding</keyword>
<reference evidence="9" key="1">
    <citation type="submission" date="2015-03" db="EMBL/GenBank/DDBJ databases">
        <authorList>
            <person name="Wibberg D."/>
        </authorList>
    </citation>
    <scope>NUCLEOTIDE SEQUENCE [LARGE SCALE GENOMIC DNA]</scope>
</reference>
<dbReference type="GO" id="GO:0032196">
    <property type="term" value="P:transposition"/>
    <property type="evidence" value="ECO:0007669"/>
    <property type="project" value="UniProtKB-KW"/>
</dbReference>
<dbReference type="GO" id="GO:0015074">
    <property type="term" value="P:DNA integration"/>
    <property type="evidence" value="ECO:0007669"/>
    <property type="project" value="InterPro"/>
</dbReference>
<evidence type="ECO:0000256" key="2">
    <source>
        <dbReference type="ARBA" id="ARBA00022578"/>
    </source>
</evidence>
<sequence>MRNEEYLTVQEMKQKGMSISRIAQLLGRDRKTIRRWLNGKPPDKQHHLPNLQKLDPYKDYIYQRMNEGCINAVMLLKEIRHKGYQGEATLLREYMRPLRSQIQAKGGNRREALPGEEARVDWGEITVNLHGIQTKLYLFVMTLEYSQIIYAEFMENQKLETLLNCQLHAMEYFGGVTRHVIYENLRSVSSGLDSQGRIVWNRRLIQFAGHYHFMMGFYGSRFNSSRGERGIRFVKRNFRVNEYTFTQLGEMNDKVWDWMDDMANKSVHEASAERLVDRLAREELQQINRDRFEIADHHFRKVSNDCLVSYQANHYSVPGHFAGQVVHILEQDGCIRVFHGTQEIAVHQKAFGKQQIFRQEEHSRTGRKSDSNRVK</sequence>
<dbReference type="Gene3D" id="1.10.10.60">
    <property type="entry name" value="Homeodomain-like"/>
    <property type="match status" value="1"/>
</dbReference>
<dbReference type="PROSITE" id="PS50994">
    <property type="entry name" value="INTEGRASE"/>
    <property type="match status" value="1"/>
</dbReference>
<dbReference type="Pfam" id="PF22483">
    <property type="entry name" value="Mu-transpos_C_2"/>
    <property type="match status" value="1"/>
</dbReference>
<comment type="similarity">
    <text evidence="1">Belongs to the transposase IS21/IS408/IS1162 family.</text>
</comment>
<protein>
    <submittedName>
        <fullName evidence="8">Integrase catalytic subunit</fullName>
    </submittedName>
</protein>
<keyword evidence="4" id="KW-0233">DNA recombination</keyword>
<evidence type="ECO:0000256" key="4">
    <source>
        <dbReference type="ARBA" id="ARBA00023172"/>
    </source>
</evidence>
<evidence type="ECO:0000256" key="5">
    <source>
        <dbReference type="SAM" id="MobiDB-lite"/>
    </source>
</evidence>
<evidence type="ECO:0000256" key="1">
    <source>
        <dbReference type="ARBA" id="ARBA00009277"/>
    </source>
</evidence>
<feature type="compositionally biased region" description="Basic and acidic residues" evidence="5">
    <location>
        <begin position="358"/>
        <end position="375"/>
    </location>
</feature>
<gene>
    <name evidence="8" type="ORF">PRIO_5827</name>
</gene>
<dbReference type="GO" id="GO:0003677">
    <property type="term" value="F:DNA binding"/>
    <property type="evidence" value="ECO:0007669"/>
    <property type="project" value="UniProtKB-KW"/>
</dbReference>
<dbReference type="KEGG" id="pri:PRIO_5827"/>
<dbReference type="InterPro" id="IPR001584">
    <property type="entry name" value="Integrase_cat-core"/>
</dbReference>